<evidence type="ECO:0000256" key="1">
    <source>
        <dbReference type="ARBA" id="ARBA00004123"/>
    </source>
</evidence>
<organism evidence="5 6">
    <name type="scientific">Cladobotryum mycophilum</name>
    <dbReference type="NCBI Taxonomy" id="491253"/>
    <lineage>
        <taxon>Eukaryota</taxon>
        <taxon>Fungi</taxon>
        <taxon>Dikarya</taxon>
        <taxon>Ascomycota</taxon>
        <taxon>Pezizomycotina</taxon>
        <taxon>Sordariomycetes</taxon>
        <taxon>Hypocreomycetidae</taxon>
        <taxon>Hypocreales</taxon>
        <taxon>Hypocreaceae</taxon>
        <taxon>Cladobotryum</taxon>
    </lineage>
</organism>
<dbReference type="InterPro" id="IPR049629">
    <property type="entry name" value="DPY30_SDC1_DD"/>
</dbReference>
<protein>
    <submittedName>
        <fullName evidence="5">Suppressor of CDC25 protein 1</fullName>
    </submittedName>
</protein>
<comment type="caution">
    <text evidence="5">The sequence shown here is derived from an EMBL/GenBank/DDBJ whole genome shotgun (WGS) entry which is preliminary data.</text>
</comment>
<evidence type="ECO:0000256" key="2">
    <source>
        <dbReference type="ARBA" id="ARBA00010849"/>
    </source>
</evidence>
<reference evidence="5 6" key="1">
    <citation type="submission" date="2024-01" db="EMBL/GenBank/DDBJ databases">
        <title>Complete genome of Cladobotryum mycophilum ATHUM6906.</title>
        <authorList>
            <person name="Christinaki A.C."/>
            <person name="Myridakis A.I."/>
            <person name="Kouvelis V.N."/>
        </authorList>
    </citation>
    <scope>NUCLEOTIDE SEQUENCE [LARGE SCALE GENOMIC DNA]</scope>
    <source>
        <strain evidence="5 6">ATHUM6906</strain>
    </source>
</reference>
<evidence type="ECO:0000256" key="3">
    <source>
        <dbReference type="ARBA" id="ARBA00023242"/>
    </source>
</evidence>
<dbReference type="Gene3D" id="1.20.890.10">
    <property type="entry name" value="cAMP-dependent protein kinase regulatory subunit, dimerization-anchoring domain"/>
    <property type="match status" value="1"/>
</dbReference>
<comment type="subcellular location">
    <subcellularLocation>
        <location evidence="1">Nucleus</location>
    </subcellularLocation>
</comment>
<dbReference type="Pfam" id="PF05186">
    <property type="entry name" value="Dpy-30"/>
    <property type="match status" value="1"/>
</dbReference>
<feature type="compositionally biased region" description="Low complexity" evidence="4">
    <location>
        <begin position="54"/>
        <end position="64"/>
    </location>
</feature>
<proteinExistence type="inferred from homology"/>
<sequence length="149" mass="15637">MADENSEIQPTQGIPHVSITNNGVTSTTPVPLPHQGLDTPQKDIIMSDVPMDQAGSPAPATFAPSPAPPGRTGTPAQGSRAASAHPDPGFSVPSEAPPHGDSTRRYLNTKVTGVLLEGMKLLAKDQPDEPLRVLGEYLLQKSRELEGTS</sequence>
<dbReference type="Proteomes" id="UP001338125">
    <property type="component" value="Unassembled WGS sequence"/>
</dbReference>
<feature type="region of interest" description="Disordered" evidence="4">
    <location>
        <begin position="1"/>
        <end position="105"/>
    </location>
</feature>
<evidence type="ECO:0000313" key="5">
    <source>
        <dbReference type="EMBL" id="KAK5990482.1"/>
    </source>
</evidence>
<dbReference type="EMBL" id="JAVFKD010000014">
    <property type="protein sequence ID" value="KAK5990482.1"/>
    <property type="molecule type" value="Genomic_DNA"/>
</dbReference>
<comment type="similarity">
    <text evidence="2">Belongs to the dpy-30 family.</text>
</comment>
<keyword evidence="3" id="KW-0539">Nucleus</keyword>
<gene>
    <name evidence="5" type="ORF">PT974_08750</name>
</gene>
<accession>A0ABR0SF64</accession>
<evidence type="ECO:0000256" key="4">
    <source>
        <dbReference type="SAM" id="MobiDB-lite"/>
    </source>
</evidence>
<dbReference type="CDD" id="cd22965">
    <property type="entry name" value="DD_DPY30_SDC1"/>
    <property type="match status" value="1"/>
</dbReference>
<name>A0ABR0SF64_9HYPO</name>
<evidence type="ECO:0000313" key="6">
    <source>
        <dbReference type="Proteomes" id="UP001338125"/>
    </source>
</evidence>
<feature type="compositionally biased region" description="Polar residues" evidence="4">
    <location>
        <begin position="7"/>
        <end position="29"/>
    </location>
</feature>
<dbReference type="InterPro" id="IPR007858">
    <property type="entry name" value="Dpy-30_motif"/>
</dbReference>
<keyword evidence="6" id="KW-1185">Reference proteome</keyword>